<dbReference type="PANTHER" id="PTHR10515:SF0">
    <property type="entry name" value="THYMIDINE PHOSPHORYLASE"/>
    <property type="match status" value="1"/>
</dbReference>
<dbReference type="InterPro" id="IPR018090">
    <property type="entry name" value="Pyrmidine_PPas_bac/euk"/>
</dbReference>
<dbReference type="InterPro" id="IPR017459">
    <property type="entry name" value="Glycosyl_Trfase_fam3_N_dom"/>
</dbReference>
<dbReference type="PROSITE" id="PS00647">
    <property type="entry name" value="THYMID_PHOSPHORYLASE"/>
    <property type="match status" value="1"/>
</dbReference>
<gene>
    <name evidence="7" type="primary">deoA</name>
    <name evidence="9" type="ORF">SAMN07250955_103201</name>
</gene>
<proteinExistence type="inferred from homology"/>
<dbReference type="InterPro" id="IPR000053">
    <property type="entry name" value="Thymidine/pyrmidine_PPase"/>
</dbReference>
<dbReference type="InterPro" id="IPR000312">
    <property type="entry name" value="Glycosyl_Trfase_fam3"/>
</dbReference>
<comment type="pathway">
    <text evidence="7">Pyrimidine metabolism; dTMP biosynthesis via salvage pathway; dTMP from thymine: step 1/2.</text>
</comment>
<dbReference type="FunFam" id="3.40.1030.10:FF:000003">
    <property type="entry name" value="Pyrimidine-nucleoside phosphorylase"/>
    <property type="match status" value="1"/>
</dbReference>
<dbReference type="InterPro" id="IPR017872">
    <property type="entry name" value="Pyrmidine_PPase_CS"/>
</dbReference>
<keyword evidence="4 7" id="KW-0328">Glycosyltransferase</keyword>
<evidence type="ECO:0000256" key="4">
    <source>
        <dbReference type="ARBA" id="ARBA00022676"/>
    </source>
</evidence>
<dbReference type="GO" id="GO:0006206">
    <property type="term" value="P:pyrimidine nucleobase metabolic process"/>
    <property type="evidence" value="ECO:0007669"/>
    <property type="project" value="InterPro"/>
</dbReference>
<dbReference type="Pfam" id="PF07831">
    <property type="entry name" value="PYNP_C"/>
    <property type="match status" value="1"/>
</dbReference>
<reference evidence="9 10" key="1">
    <citation type="submission" date="2017-06" db="EMBL/GenBank/DDBJ databases">
        <authorList>
            <person name="Kim H.J."/>
            <person name="Triplett B.A."/>
        </authorList>
    </citation>
    <scope>NUCLEOTIDE SEQUENCE [LARGE SCALE GENOMIC DNA]</scope>
    <source>
        <strain evidence="9 10">B29T1</strain>
    </source>
</reference>
<comment type="subunit">
    <text evidence="2 7">Homodimer.</text>
</comment>
<dbReference type="OrthoDB" id="9763887at2"/>
<feature type="domain" description="Pyrimidine nucleoside phosphorylase C-terminal" evidence="8">
    <location>
        <begin position="349"/>
        <end position="423"/>
    </location>
</feature>
<evidence type="ECO:0000256" key="7">
    <source>
        <dbReference type="HAMAP-Rule" id="MF_01628"/>
    </source>
</evidence>
<dbReference type="PIRSF" id="PIRSF000478">
    <property type="entry name" value="TP_PyNP"/>
    <property type="match status" value="1"/>
</dbReference>
<dbReference type="InterPro" id="IPR036320">
    <property type="entry name" value="Glycosyl_Trfase_fam3_N_dom_sf"/>
</dbReference>
<dbReference type="GO" id="GO:0046104">
    <property type="term" value="P:thymidine metabolic process"/>
    <property type="evidence" value="ECO:0007669"/>
    <property type="project" value="UniProtKB-UniRule"/>
</dbReference>
<dbReference type="Pfam" id="PF02885">
    <property type="entry name" value="Glycos_trans_3N"/>
    <property type="match status" value="1"/>
</dbReference>
<evidence type="ECO:0000259" key="8">
    <source>
        <dbReference type="SMART" id="SM00941"/>
    </source>
</evidence>
<dbReference type="Pfam" id="PF00591">
    <property type="entry name" value="Glycos_transf_3"/>
    <property type="match status" value="1"/>
</dbReference>
<dbReference type="Gene3D" id="1.20.970.10">
    <property type="entry name" value="Transferase, Pyrimidine Nucleoside Phosphorylase, Chain C"/>
    <property type="match status" value="1"/>
</dbReference>
<protein>
    <recommendedName>
        <fullName evidence="3 7">Thymidine phosphorylase</fullName>
        <ecNumber evidence="3 7">2.4.2.4</ecNumber>
    </recommendedName>
    <alternativeName>
        <fullName evidence="7">TdRPase</fullName>
    </alternativeName>
</protein>
<dbReference type="SUPFAM" id="SSF47648">
    <property type="entry name" value="Nucleoside phosphorylase/phosphoribosyltransferase N-terminal domain"/>
    <property type="match status" value="1"/>
</dbReference>
<accession>A0A212QTD5</accession>
<dbReference type="UniPathway" id="UPA00578">
    <property type="reaction ID" value="UER00638"/>
</dbReference>
<comment type="function">
    <text evidence="7">The enzymes which catalyze the reversible phosphorolysis of pyrimidine nucleosides are involved in the degradation of these compounds and in their utilization as carbon and energy sources, or in the rescue of pyrimidine bases for nucleotide synthesis.</text>
</comment>
<dbReference type="GO" id="GO:0005829">
    <property type="term" value="C:cytosol"/>
    <property type="evidence" value="ECO:0007669"/>
    <property type="project" value="TreeGrafter"/>
</dbReference>
<dbReference type="NCBIfam" id="NF004490">
    <property type="entry name" value="PRK05820.1"/>
    <property type="match status" value="1"/>
</dbReference>
<sequence length="444" mass="46485">MKLSPQELLAAKRDGEQLDDLAVRALVNDIANGSLVDAQVGALAMAIRIHGMTKRETIALTLAMRDTGIVLRWDDMPGPVLDKHSTGGLGDKVSLALAPIVAACGGFVPMISGRGLGHTGGTLDKLESIPGFDTRLDAADLQMVVREVGCAIVGASQDLAPADRRLYAIRDVTATVDSLPLITASILAKKLAAGADALLMDVKVGNGAFLPSLEQAIDLAHSIEFVAQGAGLACKSILTDMNQCLGRTAGNALEIIEVIRLLTNQPGEARLLAAVRGLSAELLVLGGLAATLNDALALVDERLADGRALEVFARMTAAQGGPSDLVERYRDILPKAPVVLPVIAQRPGWVAEIDVRRLGEIIVALGGGRSRPEAGIDPCVGLSELVGVGERIEVGQPLCLVHARSHEQAAHVRLQVGMAIVIGEQPPHGLPRLWWGSSHAALSD</sequence>
<evidence type="ECO:0000256" key="1">
    <source>
        <dbReference type="ARBA" id="ARBA00006915"/>
    </source>
</evidence>
<dbReference type="GO" id="GO:0009032">
    <property type="term" value="F:thymidine phosphorylase activity"/>
    <property type="evidence" value="ECO:0007669"/>
    <property type="project" value="UniProtKB-UniRule"/>
</dbReference>
<dbReference type="PANTHER" id="PTHR10515">
    <property type="entry name" value="THYMIDINE PHOSPHORYLASE"/>
    <property type="match status" value="1"/>
</dbReference>
<dbReference type="InterPro" id="IPR013102">
    <property type="entry name" value="PYNP_C"/>
</dbReference>
<dbReference type="InterPro" id="IPR013465">
    <property type="entry name" value="Thymidine_Pase"/>
</dbReference>
<dbReference type="NCBIfam" id="TIGR02644">
    <property type="entry name" value="Y_phosphoryl"/>
    <property type="match status" value="1"/>
</dbReference>
<dbReference type="Gene3D" id="3.40.1030.10">
    <property type="entry name" value="Nucleoside phosphorylase/phosphoribosyltransferase catalytic domain"/>
    <property type="match status" value="1"/>
</dbReference>
<evidence type="ECO:0000256" key="2">
    <source>
        <dbReference type="ARBA" id="ARBA00011738"/>
    </source>
</evidence>
<comment type="similarity">
    <text evidence="1 7">Belongs to the thymidine/pyrimidine-nucleoside phosphorylase family.</text>
</comment>
<dbReference type="Gene3D" id="3.90.1170.30">
    <property type="entry name" value="Pyrimidine nucleoside phosphorylase-like, C-terminal domain"/>
    <property type="match status" value="1"/>
</dbReference>
<dbReference type="GO" id="GO:0004645">
    <property type="term" value="F:1,4-alpha-oligoglucan phosphorylase activity"/>
    <property type="evidence" value="ECO:0007669"/>
    <property type="project" value="InterPro"/>
</dbReference>
<dbReference type="EMBL" id="FYEH01000003">
    <property type="protein sequence ID" value="SNB62864.1"/>
    <property type="molecule type" value="Genomic_DNA"/>
</dbReference>
<dbReference type="InterPro" id="IPR036566">
    <property type="entry name" value="PYNP-like_C_sf"/>
</dbReference>
<dbReference type="SUPFAM" id="SSF52418">
    <property type="entry name" value="Nucleoside phosphorylase/phosphoribosyltransferase catalytic domain"/>
    <property type="match status" value="1"/>
</dbReference>
<dbReference type="InterPro" id="IPR035902">
    <property type="entry name" value="Nuc_phospho_transferase"/>
</dbReference>
<dbReference type="SUPFAM" id="SSF54680">
    <property type="entry name" value="Pyrimidine nucleoside phosphorylase C-terminal domain"/>
    <property type="match status" value="1"/>
</dbReference>
<keyword evidence="10" id="KW-1185">Reference proteome</keyword>
<evidence type="ECO:0000256" key="5">
    <source>
        <dbReference type="ARBA" id="ARBA00022679"/>
    </source>
</evidence>
<dbReference type="SMART" id="SM00941">
    <property type="entry name" value="PYNP_C"/>
    <property type="match status" value="1"/>
</dbReference>
<dbReference type="Proteomes" id="UP000197065">
    <property type="component" value="Unassembled WGS sequence"/>
</dbReference>
<evidence type="ECO:0000256" key="3">
    <source>
        <dbReference type="ARBA" id="ARBA00011892"/>
    </source>
</evidence>
<organism evidence="9 10">
    <name type="scientific">Arboricoccus pini</name>
    <dbReference type="NCBI Taxonomy" id="1963835"/>
    <lineage>
        <taxon>Bacteria</taxon>
        <taxon>Pseudomonadati</taxon>
        <taxon>Pseudomonadota</taxon>
        <taxon>Alphaproteobacteria</taxon>
        <taxon>Geminicoccales</taxon>
        <taxon>Geminicoccaceae</taxon>
        <taxon>Arboricoccus</taxon>
    </lineage>
</organism>
<evidence type="ECO:0000313" key="9">
    <source>
        <dbReference type="EMBL" id="SNB62864.1"/>
    </source>
</evidence>
<dbReference type="AlphaFoldDB" id="A0A212QTD5"/>
<evidence type="ECO:0000313" key="10">
    <source>
        <dbReference type="Proteomes" id="UP000197065"/>
    </source>
</evidence>
<keyword evidence="5 7" id="KW-0808">Transferase</keyword>
<name>A0A212QTD5_9PROT</name>
<comment type="catalytic activity">
    <reaction evidence="6 7">
        <text>thymidine + phosphate = 2-deoxy-alpha-D-ribose 1-phosphate + thymine</text>
        <dbReference type="Rhea" id="RHEA:16037"/>
        <dbReference type="ChEBI" id="CHEBI:17748"/>
        <dbReference type="ChEBI" id="CHEBI:17821"/>
        <dbReference type="ChEBI" id="CHEBI:43474"/>
        <dbReference type="ChEBI" id="CHEBI:57259"/>
        <dbReference type="EC" id="2.4.2.4"/>
    </reaction>
</comment>
<dbReference type="EC" id="2.4.2.4" evidence="3 7"/>
<evidence type="ECO:0000256" key="6">
    <source>
        <dbReference type="ARBA" id="ARBA00048550"/>
    </source>
</evidence>
<dbReference type="HAMAP" id="MF_01628">
    <property type="entry name" value="Thymid_phosp"/>
    <property type="match status" value="1"/>
</dbReference>
<dbReference type="RefSeq" id="WP_088560435.1">
    <property type="nucleotide sequence ID" value="NZ_FYEH01000003.1"/>
</dbReference>